<reference evidence="2 3" key="1">
    <citation type="journal article" date="2015" name="Genome Biol. Evol.">
        <title>Characterization of Three Mycobacterium spp. with Potential Use in Bioremediation by Genome Sequencing and Comparative Genomics.</title>
        <authorList>
            <person name="Das S."/>
            <person name="Pettersson B.M."/>
            <person name="Behra P.R."/>
            <person name="Ramesh M."/>
            <person name="Dasgupta S."/>
            <person name="Bhattacharya A."/>
            <person name="Kirsebom L.A."/>
        </authorList>
    </citation>
    <scope>NUCLEOTIDE SEQUENCE [LARGE SCALE GENOMIC DNA]</scope>
    <source>
        <strain evidence="2 3">DSM 43826</strain>
    </source>
</reference>
<dbReference type="PANTHER" id="PTHR39426">
    <property type="entry name" value="HOMOLOGY TO DEATH-ON-CURING PROTEIN OF PHAGE P1"/>
    <property type="match status" value="1"/>
</dbReference>
<dbReference type="EMBL" id="JYNL01000009">
    <property type="protein sequence ID" value="KMO82454.1"/>
    <property type="molecule type" value="Genomic_DNA"/>
</dbReference>
<dbReference type="NCBIfam" id="TIGR01550">
    <property type="entry name" value="DOC_P1"/>
    <property type="match status" value="1"/>
</dbReference>
<organism evidence="2 3">
    <name type="scientific">Mycolicibacterium chlorophenolicum</name>
    <dbReference type="NCBI Taxonomy" id="37916"/>
    <lineage>
        <taxon>Bacteria</taxon>
        <taxon>Bacillati</taxon>
        <taxon>Actinomycetota</taxon>
        <taxon>Actinomycetes</taxon>
        <taxon>Mycobacteriales</taxon>
        <taxon>Mycobacteriaceae</taxon>
        <taxon>Mycolicibacterium</taxon>
    </lineage>
</organism>
<dbReference type="InterPro" id="IPR036597">
    <property type="entry name" value="Fido-like_dom_sf"/>
</dbReference>
<protein>
    <submittedName>
        <fullName evidence="2">Toxin Doc</fullName>
    </submittedName>
</protein>
<evidence type="ECO:0000313" key="3">
    <source>
        <dbReference type="Proteomes" id="UP000036513"/>
    </source>
</evidence>
<dbReference type="InterPro" id="IPR053737">
    <property type="entry name" value="Type_II_TA_Toxin"/>
</dbReference>
<dbReference type="STRING" id="37916.MCHLDSM_01077"/>
<dbReference type="PROSITE" id="PS51459">
    <property type="entry name" value="FIDO"/>
    <property type="match status" value="1"/>
</dbReference>
<evidence type="ECO:0000313" key="2">
    <source>
        <dbReference type="EMBL" id="KMO82454.1"/>
    </source>
</evidence>
<gene>
    <name evidence="2" type="primary">doc</name>
    <name evidence="2" type="ORF">MCHLDSM_01077</name>
</gene>
<dbReference type="GO" id="GO:0016301">
    <property type="term" value="F:kinase activity"/>
    <property type="evidence" value="ECO:0007669"/>
    <property type="project" value="InterPro"/>
</dbReference>
<dbReference type="PANTHER" id="PTHR39426:SF1">
    <property type="entry name" value="HOMOLOGY TO DEATH-ON-CURING PROTEIN OF PHAGE P1"/>
    <property type="match status" value="1"/>
</dbReference>
<dbReference type="Proteomes" id="UP000036513">
    <property type="component" value="Unassembled WGS sequence"/>
</dbReference>
<accession>A0A0J6WIM4</accession>
<name>A0A0J6WIM4_9MYCO</name>
<dbReference type="SMR" id="A0A0J6WIM4"/>
<dbReference type="Pfam" id="PF02661">
    <property type="entry name" value="Fic"/>
    <property type="match status" value="1"/>
</dbReference>
<keyword evidence="3" id="KW-1185">Reference proteome</keyword>
<dbReference type="Gene3D" id="1.20.120.1870">
    <property type="entry name" value="Fic/DOC protein, Fido domain"/>
    <property type="match status" value="1"/>
</dbReference>
<comment type="caution">
    <text evidence="2">The sequence shown here is derived from an EMBL/GenBank/DDBJ whole genome shotgun (WGS) entry which is preliminary data.</text>
</comment>
<dbReference type="InterPro" id="IPR003812">
    <property type="entry name" value="Fido"/>
</dbReference>
<dbReference type="PIRSF" id="PIRSF018297">
    <property type="entry name" value="Doc"/>
    <property type="match status" value="1"/>
</dbReference>
<dbReference type="SUPFAM" id="SSF140931">
    <property type="entry name" value="Fic-like"/>
    <property type="match status" value="1"/>
</dbReference>
<dbReference type="InterPro" id="IPR006440">
    <property type="entry name" value="Doc"/>
</dbReference>
<proteinExistence type="predicted"/>
<feature type="domain" description="Fido" evidence="1">
    <location>
        <begin position="2"/>
        <end position="124"/>
    </location>
</feature>
<evidence type="ECO:0000259" key="1">
    <source>
        <dbReference type="PROSITE" id="PS51459"/>
    </source>
</evidence>
<dbReference type="RefSeq" id="WP_048469064.1">
    <property type="nucleotide sequence ID" value="NZ_JYNL01000009.1"/>
</dbReference>
<dbReference type="AlphaFoldDB" id="A0A0J6WIM4"/>
<dbReference type="PATRIC" id="fig|37916.4.peg.953"/>
<sequence length="124" mass="13293">MTEYLDLDDLHQVALRAVGGAFAVRDDDLLESALGRPRATVFGADAYPDLYSKAAALMHSLAKNHPLADGNKRLCWTACRTFLALNGIHVKAAVEDRFSFVVAVAAGQVPDVAAIAAQLRAWSV</sequence>